<dbReference type="Proteomes" id="UP000789366">
    <property type="component" value="Unassembled WGS sequence"/>
</dbReference>
<keyword evidence="2" id="KW-1185">Reference proteome</keyword>
<evidence type="ECO:0000313" key="1">
    <source>
        <dbReference type="EMBL" id="CAG8518411.1"/>
    </source>
</evidence>
<accession>A0ACA9LBV4</accession>
<organism evidence="1 2">
    <name type="scientific">Cetraspora pellucida</name>
    <dbReference type="NCBI Taxonomy" id="1433469"/>
    <lineage>
        <taxon>Eukaryota</taxon>
        <taxon>Fungi</taxon>
        <taxon>Fungi incertae sedis</taxon>
        <taxon>Mucoromycota</taxon>
        <taxon>Glomeromycotina</taxon>
        <taxon>Glomeromycetes</taxon>
        <taxon>Diversisporales</taxon>
        <taxon>Gigasporaceae</taxon>
        <taxon>Cetraspora</taxon>
    </lineage>
</organism>
<feature type="non-terminal residue" evidence="1">
    <location>
        <position position="225"/>
    </location>
</feature>
<name>A0ACA9LBV4_9GLOM</name>
<gene>
    <name evidence="1" type="ORF">SPELUC_LOCUS3814</name>
</gene>
<proteinExistence type="predicted"/>
<reference evidence="1" key="1">
    <citation type="submission" date="2021-06" db="EMBL/GenBank/DDBJ databases">
        <authorList>
            <person name="Kallberg Y."/>
            <person name="Tangrot J."/>
            <person name="Rosling A."/>
        </authorList>
    </citation>
    <scope>NUCLEOTIDE SEQUENCE</scope>
    <source>
        <strain evidence="1">28 12/20/2015</strain>
    </source>
</reference>
<dbReference type="EMBL" id="CAJVPW010003087">
    <property type="protein sequence ID" value="CAG8518411.1"/>
    <property type="molecule type" value="Genomic_DNA"/>
</dbReference>
<sequence>MDYTNEHVSDDNSYTDLYPDPYSDLYSDLYTDSDIGSQDNKESSSTAAKRKTTEKSVDEQHVKKIWVNIINPVVNKSYVWKYFQTENEHDFCKIFMLKKGIEEECGANYKHDEGTSNMKFYLRTKHGILGPDDLIQDSNKQQLQIDKMIRKVSSHKKTIQRELKRIMAEWISITPNIINATIEANFVVEQIICKVITCLTPCSPYLPSPWVLYPILIFAIFDLSS</sequence>
<protein>
    <submittedName>
        <fullName evidence="1">8805_t:CDS:1</fullName>
    </submittedName>
</protein>
<comment type="caution">
    <text evidence="1">The sequence shown here is derived from an EMBL/GenBank/DDBJ whole genome shotgun (WGS) entry which is preliminary data.</text>
</comment>
<evidence type="ECO:0000313" key="2">
    <source>
        <dbReference type="Proteomes" id="UP000789366"/>
    </source>
</evidence>